<evidence type="ECO:0000313" key="2">
    <source>
        <dbReference type="Proteomes" id="UP000193560"/>
    </source>
</evidence>
<evidence type="ECO:0000313" key="1">
    <source>
        <dbReference type="EMBL" id="ORZ05583.1"/>
    </source>
</evidence>
<reference evidence="1 2" key="1">
    <citation type="submission" date="2016-07" db="EMBL/GenBank/DDBJ databases">
        <title>Pervasive Adenine N6-methylation of Active Genes in Fungi.</title>
        <authorList>
            <consortium name="DOE Joint Genome Institute"/>
            <person name="Mondo S.J."/>
            <person name="Dannebaum R.O."/>
            <person name="Kuo R.C."/>
            <person name="Labutti K."/>
            <person name="Haridas S."/>
            <person name="Kuo A."/>
            <person name="Salamov A."/>
            <person name="Ahrendt S.R."/>
            <person name="Lipzen A."/>
            <person name="Sullivan W."/>
            <person name="Andreopoulos W.B."/>
            <person name="Clum A."/>
            <person name="Lindquist E."/>
            <person name="Daum C."/>
            <person name="Ramamoorthy G.K."/>
            <person name="Gryganskyi A."/>
            <person name="Culley D."/>
            <person name="Magnuson J.K."/>
            <person name="James T.Y."/>
            <person name="O'Malley M.A."/>
            <person name="Stajich J.E."/>
            <person name="Spatafora J.W."/>
            <person name="Visel A."/>
            <person name="Grigoriev I.V."/>
        </authorList>
    </citation>
    <scope>NUCLEOTIDE SEQUENCE [LARGE SCALE GENOMIC DNA]</scope>
    <source>
        <strain evidence="1 2">NRRL 1336</strain>
    </source>
</reference>
<keyword evidence="2" id="KW-1185">Reference proteome</keyword>
<proteinExistence type="predicted"/>
<accession>A0A1X2HYU5</accession>
<sequence>MIITGAAPFREGGRRLLEVNLDPEDLIQIHSFTTKDSSCMTTSTSFPHSPSHLQPTFHTRITCHLLQCNHPEPSLSQPPNPLCRIMKNDGMKVKPVPEEIEIPIRNTA</sequence>
<gene>
    <name evidence="1" type="ORF">BCR42DRAFT_398123</name>
</gene>
<name>A0A1X2HYU5_9FUNG</name>
<dbReference type="EMBL" id="MCGE01000043">
    <property type="protein sequence ID" value="ORZ05583.1"/>
    <property type="molecule type" value="Genomic_DNA"/>
</dbReference>
<organism evidence="1 2">
    <name type="scientific">Absidia repens</name>
    <dbReference type="NCBI Taxonomy" id="90262"/>
    <lineage>
        <taxon>Eukaryota</taxon>
        <taxon>Fungi</taxon>
        <taxon>Fungi incertae sedis</taxon>
        <taxon>Mucoromycota</taxon>
        <taxon>Mucoromycotina</taxon>
        <taxon>Mucoromycetes</taxon>
        <taxon>Mucorales</taxon>
        <taxon>Cunninghamellaceae</taxon>
        <taxon>Absidia</taxon>
    </lineage>
</organism>
<dbReference type="Proteomes" id="UP000193560">
    <property type="component" value="Unassembled WGS sequence"/>
</dbReference>
<comment type="caution">
    <text evidence="1">The sequence shown here is derived from an EMBL/GenBank/DDBJ whole genome shotgun (WGS) entry which is preliminary data.</text>
</comment>
<protein>
    <submittedName>
        <fullName evidence="1">Uncharacterized protein</fullName>
    </submittedName>
</protein>
<dbReference type="AlphaFoldDB" id="A0A1X2HYU5"/>